<reference evidence="2 3" key="1">
    <citation type="submission" date="2018-06" db="EMBL/GenBank/DDBJ databases">
        <authorList>
            <consortium name="GenomeTrakr: Next Generation Sequencing Network for Food Pathogen Tracability"/>
        </authorList>
    </citation>
    <scope>NUCLEOTIDE SEQUENCE [LARGE SCALE GENOMIC DNA]</scope>
    <source>
        <strain evidence="2 3">FDA00007096</strain>
    </source>
</reference>
<dbReference type="EMBL" id="AAAIXK010000005">
    <property type="protein sequence ID" value="EAC5550824.1"/>
    <property type="molecule type" value="Genomic_DNA"/>
</dbReference>
<dbReference type="RefSeq" id="WP_097348596.1">
    <property type="nucleotide sequence ID" value="NZ_CP196567.1"/>
</dbReference>
<accession>A0A9P1SVL6</accession>
<evidence type="ECO:0000313" key="3">
    <source>
        <dbReference type="Proteomes" id="UP000365297"/>
    </source>
</evidence>
<keyword evidence="1" id="KW-1133">Transmembrane helix</keyword>
<dbReference type="Proteomes" id="UP000365297">
    <property type="component" value="Unassembled WGS sequence"/>
</dbReference>
<evidence type="ECO:0000313" key="2">
    <source>
        <dbReference type="EMBL" id="EAC5550824.1"/>
    </source>
</evidence>
<name>A0A9P1SVL6_LISMN</name>
<protein>
    <submittedName>
        <fullName evidence="2">Uncharacterized protein</fullName>
    </submittedName>
</protein>
<keyword evidence="1" id="KW-0812">Transmembrane</keyword>
<comment type="caution">
    <text evidence="2">The sequence shown here is derived from an EMBL/GenBank/DDBJ whole genome shotgun (WGS) entry which is preliminary data.</text>
</comment>
<keyword evidence="1" id="KW-0472">Membrane</keyword>
<sequence>MAFDSLAALQRMRQMEQQAAINGNKLILKRMNDKIDIWLFVLWIVLLIPTLGISFILLFIYLFKYFFGKKVYVQDISTYDKFYITKDDWKKYRTNNKKKNVETRKLDI</sequence>
<feature type="transmembrane region" description="Helical" evidence="1">
    <location>
        <begin position="37"/>
        <end position="63"/>
    </location>
</feature>
<evidence type="ECO:0000256" key="1">
    <source>
        <dbReference type="SAM" id="Phobius"/>
    </source>
</evidence>
<dbReference type="AlphaFoldDB" id="A0A9P1SVL6"/>
<proteinExistence type="predicted"/>
<organism evidence="2 3">
    <name type="scientific">Listeria monocytogenes</name>
    <dbReference type="NCBI Taxonomy" id="1639"/>
    <lineage>
        <taxon>Bacteria</taxon>
        <taxon>Bacillati</taxon>
        <taxon>Bacillota</taxon>
        <taxon>Bacilli</taxon>
        <taxon>Bacillales</taxon>
        <taxon>Listeriaceae</taxon>
        <taxon>Listeria</taxon>
    </lineage>
</organism>
<gene>
    <name evidence="2" type="ORF">ARY78_10320</name>
</gene>